<gene>
    <name evidence="1" type="ORF">VII00023_03533</name>
</gene>
<dbReference type="Proteomes" id="UP000004605">
    <property type="component" value="Unassembled WGS sequence"/>
</dbReference>
<reference evidence="1 2" key="1">
    <citation type="journal article" date="2012" name="Int. J. Syst. Evol. Microbiol.">
        <title>Vibrio caribbeanicus sp. nov., isolated from the marine sponge Scleritoderma cyanea.</title>
        <authorList>
            <person name="Hoffmann M."/>
            <person name="Monday S.R."/>
            <person name="Allard M.W."/>
            <person name="Strain E.A."/>
            <person name="Whittaker P."/>
            <person name="Naum M."/>
            <person name="McCarthy P.J."/>
            <person name="Lopez J.V."/>
            <person name="Fischer M."/>
            <person name="Brown E.W."/>
        </authorList>
    </citation>
    <scope>NUCLEOTIDE SEQUENCE [LARGE SCALE GENOMIC DNA]</scope>
    <source>
        <strain evidence="1 2">ATCC 700023</strain>
    </source>
</reference>
<evidence type="ECO:0000313" key="1">
    <source>
        <dbReference type="EMBL" id="EGU40709.1"/>
    </source>
</evidence>
<protein>
    <submittedName>
        <fullName evidence="1">Uncharacterized protein</fullName>
    </submittedName>
</protein>
<comment type="caution">
    <text evidence="1">The sequence shown here is derived from an EMBL/GenBank/DDBJ whole genome shotgun (WGS) entry which is preliminary data.</text>
</comment>
<name>F9S205_9VIBR</name>
<dbReference type="AlphaFoldDB" id="F9S205"/>
<keyword evidence="2" id="KW-1185">Reference proteome</keyword>
<proteinExistence type="predicted"/>
<dbReference type="EMBL" id="AFWF01000123">
    <property type="protein sequence ID" value="EGU40709.1"/>
    <property type="molecule type" value="Genomic_DNA"/>
</dbReference>
<sequence>MVGLSQIDRLGRYALEALALGGHSTVQGGCHGFN</sequence>
<evidence type="ECO:0000313" key="2">
    <source>
        <dbReference type="Proteomes" id="UP000004605"/>
    </source>
</evidence>
<accession>F9S205</accession>
<organism evidence="1 2">
    <name type="scientific">Vibrio ichthyoenteri ATCC 700023</name>
    <dbReference type="NCBI Taxonomy" id="870968"/>
    <lineage>
        <taxon>Bacteria</taxon>
        <taxon>Pseudomonadati</taxon>
        <taxon>Pseudomonadota</taxon>
        <taxon>Gammaproteobacteria</taxon>
        <taxon>Vibrionales</taxon>
        <taxon>Vibrionaceae</taxon>
        <taxon>Vibrio</taxon>
    </lineage>
</organism>